<keyword evidence="1" id="KW-0472">Membrane</keyword>
<dbReference type="InterPro" id="IPR012347">
    <property type="entry name" value="Ferritin-like"/>
</dbReference>
<feature type="transmembrane region" description="Helical" evidence="1">
    <location>
        <begin position="40"/>
        <end position="58"/>
    </location>
</feature>
<dbReference type="Gene3D" id="1.20.1260.10">
    <property type="match status" value="1"/>
</dbReference>
<sequence>MKENNYKKFALMLGASFVIMYTVMFLNVDRLDHVYLSLTRVYMTLLMVSPMALLMLFLMSHMYKNKKLNALIGALSAAVFVIVLLLLRTQTFIGDDEYIKAMIPHHSSAILTSQEADIKDPELKKLAEEIIKTQKEEIAQMKGILHKND</sequence>
<dbReference type="InterPro" id="IPR005183">
    <property type="entry name" value="DUF305_CopM-like"/>
</dbReference>
<evidence type="ECO:0000256" key="1">
    <source>
        <dbReference type="SAM" id="Phobius"/>
    </source>
</evidence>
<dbReference type="Pfam" id="PF03713">
    <property type="entry name" value="DUF305"/>
    <property type="match status" value="1"/>
</dbReference>
<evidence type="ECO:0000259" key="2">
    <source>
        <dbReference type="Pfam" id="PF03713"/>
    </source>
</evidence>
<name>A0ABR7XDW1_9BACT</name>
<dbReference type="RefSeq" id="WP_191182570.1">
    <property type="nucleotide sequence ID" value="NZ_JACXAJ010000001.1"/>
</dbReference>
<accession>A0ABR7XDW1</accession>
<protein>
    <submittedName>
        <fullName evidence="3">DUF305 domain-containing protein</fullName>
    </submittedName>
</protein>
<keyword evidence="1" id="KW-0812">Transmembrane</keyword>
<reference evidence="3 4" key="1">
    <citation type="submission" date="2020-09" db="EMBL/GenBank/DDBJ databases">
        <title>Genome sequencing and assembly of Pontibacter sp.</title>
        <authorList>
            <person name="Chhetri G."/>
        </authorList>
    </citation>
    <scope>NUCLEOTIDE SEQUENCE [LARGE SCALE GENOMIC DNA]</scope>
    <source>
        <strain evidence="3 4">JH31</strain>
    </source>
</reference>
<dbReference type="Proteomes" id="UP000625551">
    <property type="component" value="Unassembled WGS sequence"/>
</dbReference>
<comment type="caution">
    <text evidence="3">The sequence shown here is derived from an EMBL/GenBank/DDBJ whole genome shotgun (WGS) entry which is preliminary data.</text>
</comment>
<gene>
    <name evidence="3" type="ORF">H9Q13_04775</name>
</gene>
<evidence type="ECO:0000313" key="4">
    <source>
        <dbReference type="Proteomes" id="UP000625551"/>
    </source>
</evidence>
<keyword evidence="1" id="KW-1133">Transmembrane helix</keyword>
<evidence type="ECO:0000313" key="3">
    <source>
        <dbReference type="EMBL" id="MBD1396469.1"/>
    </source>
</evidence>
<feature type="domain" description="DUF305" evidence="2">
    <location>
        <begin position="95"/>
        <end position="145"/>
    </location>
</feature>
<dbReference type="EMBL" id="JACXAJ010000001">
    <property type="protein sequence ID" value="MBD1396469.1"/>
    <property type="molecule type" value="Genomic_DNA"/>
</dbReference>
<keyword evidence="4" id="KW-1185">Reference proteome</keyword>
<proteinExistence type="predicted"/>
<feature type="transmembrane region" description="Helical" evidence="1">
    <location>
        <begin position="70"/>
        <end position="87"/>
    </location>
</feature>
<organism evidence="3 4">
    <name type="scientific">Pontibacter aquaedesilientis</name>
    <dbReference type="NCBI Taxonomy" id="2766980"/>
    <lineage>
        <taxon>Bacteria</taxon>
        <taxon>Pseudomonadati</taxon>
        <taxon>Bacteroidota</taxon>
        <taxon>Cytophagia</taxon>
        <taxon>Cytophagales</taxon>
        <taxon>Hymenobacteraceae</taxon>
        <taxon>Pontibacter</taxon>
    </lineage>
</organism>
<feature type="transmembrane region" description="Helical" evidence="1">
    <location>
        <begin position="9"/>
        <end position="28"/>
    </location>
</feature>